<dbReference type="AlphaFoldDB" id="A0A4Q8Q8R3"/>
<dbReference type="EMBL" id="SGIU01000003">
    <property type="protein sequence ID" value="TAI46612.1"/>
    <property type="molecule type" value="Genomic_DNA"/>
</dbReference>
<accession>A0A4Q8Q8R3</accession>
<name>A0A4Q8Q8R3_9FLAO</name>
<proteinExistence type="predicted"/>
<protein>
    <recommendedName>
        <fullName evidence="3">Cupin domain-containing protein</fullName>
    </recommendedName>
</protein>
<gene>
    <name evidence="1" type="ORF">EW142_16160</name>
</gene>
<comment type="caution">
    <text evidence="1">The sequence shown here is derived from an EMBL/GenBank/DDBJ whole genome shotgun (WGS) entry which is preliminary data.</text>
</comment>
<evidence type="ECO:0000313" key="1">
    <source>
        <dbReference type="EMBL" id="TAI46612.1"/>
    </source>
</evidence>
<dbReference type="Gene3D" id="2.60.120.10">
    <property type="entry name" value="Jelly Rolls"/>
    <property type="match status" value="1"/>
</dbReference>
<dbReference type="RefSeq" id="WP_130615821.1">
    <property type="nucleotide sequence ID" value="NZ_SGIU01000003.1"/>
</dbReference>
<evidence type="ECO:0008006" key="3">
    <source>
        <dbReference type="Google" id="ProtNLM"/>
    </source>
</evidence>
<reference evidence="1 2" key="1">
    <citation type="submission" date="2019-02" db="EMBL/GenBank/DDBJ databases">
        <title>Draft genome sequence of Muricauda sp. 176CP4-71.</title>
        <authorList>
            <person name="Park J.-S."/>
        </authorList>
    </citation>
    <scope>NUCLEOTIDE SEQUENCE [LARGE SCALE GENOMIC DNA]</scope>
    <source>
        <strain evidence="1 2">176CP4-71</strain>
    </source>
</reference>
<evidence type="ECO:0000313" key="2">
    <source>
        <dbReference type="Proteomes" id="UP000291981"/>
    </source>
</evidence>
<keyword evidence="2" id="KW-1185">Reference proteome</keyword>
<dbReference type="OrthoDB" id="9800684at2"/>
<sequence length="132" mass="15658">MKCVQLNPEGNFDLWDIEKIRELQDEESLKDSVGHQLLHENETSRLWKLSLWPNQRIPFRKHRYPCSVVCLTSGLAISRYSNGKIDLLQFEKGDTKYVEHCENNYIHDLENVGEHILHLYILEFRHQEALVI</sequence>
<dbReference type="InterPro" id="IPR014710">
    <property type="entry name" value="RmlC-like_jellyroll"/>
</dbReference>
<organism evidence="1 2">
    <name type="scientific">Flagellimonas allohymeniacidonis</name>
    <dbReference type="NCBI Taxonomy" id="2517819"/>
    <lineage>
        <taxon>Bacteria</taxon>
        <taxon>Pseudomonadati</taxon>
        <taxon>Bacteroidota</taxon>
        <taxon>Flavobacteriia</taxon>
        <taxon>Flavobacteriales</taxon>
        <taxon>Flavobacteriaceae</taxon>
        <taxon>Flagellimonas</taxon>
    </lineage>
</organism>
<dbReference type="Proteomes" id="UP000291981">
    <property type="component" value="Unassembled WGS sequence"/>
</dbReference>